<organism evidence="2 3">
    <name type="scientific">Luteimicrobium album</name>
    <dbReference type="NCBI Taxonomy" id="1054550"/>
    <lineage>
        <taxon>Bacteria</taxon>
        <taxon>Bacillati</taxon>
        <taxon>Actinomycetota</taxon>
        <taxon>Actinomycetes</taxon>
        <taxon>Micrococcales</taxon>
        <taxon>Luteimicrobium</taxon>
    </lineage>
</organism>
<reference evidence="3" key="1">
    <citation type="journal article" date="2019" name="Int. J. Syst. Evol. Microbiol.">
        <title>The Global Catalogue of Microorganisms (GCM) 10K type strain sequencing project: providing services to taxonomists for standard genome sequencing and annotation.</title>
        <authorList>
            <consortium name="The Broad Institute Genomics Platform"/>
            <consortium name="The Broad Institute Genome Sequencing Center for Infectious Disease"/>
            <person name="Wu L."/>
            <person name="Ma J."/>
        </authorList>
    </citation>
    <scope>NUCLEOTIDE SEQUENCE [LARGE SCALE GENOMIC DNA]</scope>
    <source>
        <strain evidence="3">NBRC 106348</strain>
    </source>
</reference>
<gene>
    <name evidence="2" type="ORF">GCM10025864_13280</name>
</gene>
<dbReference type="RefSeq" id="WP_284292554.1">
    <property type="nucleotide sequence ID" value="NZ_BSUK01000001.1"/>
</dbReference>
<evidence type="ECO:0000313" key="3">
    <source>
        <dbReference type="Proteomes" id="UP001157091"/>
    </source>
</evidence>
<dbReference type="Gene3D" id="2.30.110.10">
    <property type="entry name" value="Electron Transport, Fmn-binding Protein, Chain A"/>
    <property type="match status" value="1"/>
</dbReference>
<dbReference type="Pfam" id="PF04075">
    <property type="entry name" value="F420H2_quin_red"/>
    <property type="match status" value="1"/>
</dbReference>
<keyword evidence="3" id="KW-1185">Reference proteome</keyword>
<dbReference type="SUPFAM" id="SSF50475">
    <property type="entry name" value="FMN-binding split barrel"/>
    <property type="match status" value="1"/>
</dbReference>
<dbReference type="InterPro" id="IPR012349">
    <property type="entry name" value="Split_barrel_FMN-bd"/>
</dbReference>
<evidence type="ECO:0000313" key="2">
    <source>
        <dbReference type="EMBL" id="GMA23569.1"/>
    </source>
</evidence>
<keyword evidence="1" id="KW-1133">Transmembrane helix</keyword>
<evidence type="ECO:0000256" key="1">
    <source>
        <dbReference type="SAM" id="Phobius"/>
    </source>
</evidence>
<proteinExistence type="predicted"/>
<dbReference type="InterPro" id="IPR004378">
    <property type="entry name" value="F420H2_quin_Rdtase"/>
</dbReference>
<keyword evidence="1" id="KW-0472">Membrane</keyword>
<dbReference type="Proteomes" id="UP001157091">
    <property type="component" value="Unassembled WGS sequence"/>
</dbReference>
<keyword evidence="1" id="KW-0812">Transmembrane</keyword>
<dbReference type="NCBIfam" id="TIGR00026">
    <property type="entry name" value="hi_GC_TIGR00026"/>
    <property type="match status" value="1"/>
</dbReference>
<protein>
    <recommendedName>
        <fullName evidence="4">Nitroreductase family deazaflavin-dependent oxidoreductase</fullName>
    </recommendedName>
</protein>
<sequence>MSIVAPAPHIPRGLAVGTLVATVLVWSPFALWPGAVWQPLAQTGSYVALFVLTWTNPKVKVLLVRTLQRWVINPLVRVGFAVGLNPFGVAVLETRGRVSGQPRRTPVGNGRRGDELWIIAEHGERAGYVRNIRHDPHVRIRLRLGLRHRWVDGIATVRPDDDALARQRSVIAWHPLRALNAVNVRVLGADLLSVQVRLDLPGRALVHDDASTVTTLASVHSLSADRTG</sequence>
<accession>A0ABQ6I1B5</accession>
<comment type="caution">
    <text evidence="2">The sequence shown here is derived from an EMBL/GenBank/DDBJ whole genome shotgun (WGS) entry which is preliminary data.</text>
</comment>
<feature type="transmembrane region" description="Helical" evidence="1">
    <location>
        <begin position="12"/>
        <end position="29"/>
    </location>
</feature>
<name>A0ABQ6I1B5_9MICO</name>
<evidence type="ECO:0008006" key="4">
    <source>
        <dbReference type="Google" id="ProtNLM"/>
    </source>
</evidence>
<dbReference type="EMBL" id="BSUK01000001">
    <property type="protein sequence ID" value="GMA23569.1"/>
    <property type="molecule type" value="Genomic_DNA"/>
</dbReference>